<evidence type="ECO:0000256" key="5">
    <source>
        <dbReference type="ARBA" id="ARBA00023136"/>
    </source>
</evidence>
<feature type="chain" id="PRO_5012120302" evidence="7">
    <location>
        <begin position="25"/>
        <end position="316"/>
    </location>
</feature>
<feature type="transmembrane region" description="Helical" evidence="6">
    <location>
        <begin position="89"/>
        <end position="108"/>
    </location>
</feature>
<comment type="similarity">
    <text evidence="2">Belongs to the TrbL/VirB6 family.</text>
</comment>
<feature type="transmembrane region" description="Helical" evidence="6">
    <location>
        <begin position="229"/>
        <end position="253"/>
    </location>
</feature>
<evidence type="ECO:0000256" key="6">
    <source>
        <dbReference type="SAM" id="Phobius"/>
    </source>
</evidence>
<dbReference type="GO" id="GO:0030255">
    <property type="term" value="P:protein secretion by the type IV secretion system"/>
    <property type="evidence" value="ECO:0007669"/>
    <property type="project" value="InterPro"/>
</dbReference>
<feature type="transmembrane region" description="Helical" evidence="6">
    <location>
        <begin position="128"/>
        <end position="146"/>
    </location>
</feature>
<feature type="transmembrane region" description="Helical" evidence="6">
    <location>
        <begin position="167"/>
        <end position="190"/>
    </location>
</feature>
<keyword evidence="4 6" id="KW-1133">Transmembrane helix</keyword>
<dbReference type="RefSeq" id="WP_170921251.1">
    <property type="nucleotide sequence ID" value="NZ_FUWJ01000019.1"/>
</dbReference>
<evidence type="ECO:0000256" key="7">
    <source>
        <dbReference type="SAM" id="SignalP"/>
    </source>
</evidence>
<dbReference type="InterPro" id="IPR007688">
    <property type="entry name" value="Conjugal_tfr_TrbL/VirB6"/>
</dbReference>
<proteinExistence type="inferred from homology"/>
<dbReference type="STRING" id="225324.SAMN02745126_06346"/>
<protein>
    <submittedName>
        <fullName evidence="8">TrbL/VirB6 plasmid conjugal transfer protein</fullName>
    </submittedName>
</protein>
<sequence length="316" mass="32734">MKRTVPLLVGALAGGLLWAPAAWAQTTTGSSTVFGRLLASLLSAVNSAIAGPIGNLVTYVGTAGATFAVVYVAVTGIRAMLGLMAAGQFFPAAIKVGLVGLVIGPSAYYQKWVVNAWLIGNGGVPDSIAAVVGGTFGASALDALWGQVVDQIGALWDLVTILNPAQAVVLGFAIIGLFFLGVICCSVAFIEIAMTQVGMAMVLMVGPLFIVCALFGVTQRWFYAWAGEVIHYAIRYVLIVVAGTLSNLLISAWTTFLVGKVGGTFLNQLVFVMYVAVGCVVIVFIYLQAGRISRSVGGGSAMSGLEAGVSFARRLI</sequence>
<accession>A0A1T4TIY1</accession>
<evidence type="ECO:0000313" key="9">
    <source>
        <dbReference type="Proteomes" id="UP000190092"/>
    </source>
</evidence>
<dbReference type="AlphaFoldDB" id="A0A1T4TIY1"/>
<comment type="subcellular location">
    <subcellularLocation>
        <location evidence="1">Membrane</location>
        <topology evidence="1">Multi-pass membrane protein</topology>
    </subcellularLocation>
</comment>
<dbReference type="EMBL" id="FUWJ01000019">
    <property type="protein sequence ID" value="SKA40403.1"/>
    <property type="molecule type" value="Genomic_DNA"/>
</dbReference>
<reference evidence="9" key="1">
    <citation type="submission" date="2017-02" db="EMBL/GenBank/DDBJ databases">
        <authorList>
            <person name="Varghese N."/>
            <person name="Submissions S."/>
        </authorList>
    </citation>
    <scope>NUCLEOTIDE SEQUENCE [LARGE SCALE GENOMIC DNA]</scope>
    <source>
        <strain evidence="9">ATCC 27094</strain>
    </source>
</reference>
<feature type="transmembrane region" description="Helical" evidence="6">
    <location>
        <begin position="56"/>
        <end position="77"/>
    </location>
</feature>
<gene>
    <name evidence="8" type="ORF">SAMN02745126_06346</name>
</gene>
<feature type="transmembrane region" description="Helical" evidence="6">
    <location>
        <begin position="265"/>
        <end position="287"/>
    </location>
</feature>
<evidence type="ECO:0000256" key="4">
    <source>
        <dbReference type="ARBA" id="ARBA00022989"/>
    </source>
</evidence>
<feature type="signal peptide" evidence="7">
    <location>
        <begin position="1"/>
        <end position="24"/>
    </location>
</feature>
<keyword evidence="5 6" id="KW-0472">Membrane</keyword>
<evidence type="ECO:0000256" key="2">
    <source>
        <dbReference type="ARBA" id="ARBA00007802"/>
    </source>
</evidence>
<feature type="transmembrane region" description="Helical" evidence="6">
    <location>
        <begin position="196"/>
        <end position="217"/>
    </location>
</feature>
<keyword evidence="3 6" id="KW-0812">Transmembrane</keyword>
<dbReference type="Proteomes" id="UP000190092">
    <property type="component" value="Unassembled WGS sequence"/>
</dbReference>
<dbReference type="Pfam" id="PF04610">
    <property type="entry name" value="TrbL"/>
    <property type="match status" value="1"/>
</dbReference>
<name>A0A1T4TIY1_9HYPH</name>
<organism evidence="8 9">
    <name type="scientific">Enhydrobacter aerosaccus</name>
    <dbReference type="NCBI Taxonomy" id="225324"/>
    <lineage>
        <taxon>Bacteria</taxon>
        <taxon>Pseudomonadati</taxon>
        <taxon>Pseudomonadota</taxon>
        <taxon>Alphaproteobacteria</taxon>
        <taxon>Hyphomicrobiales</taxon>
        <taxon>Enhydrobacter</taxon>
    </lineage>
</organism>
<evidence type="ECO:0000313" key="8">
    <source>
        <dbReference type="EMBL" id="SKA40403.1"/>
    </source>
</evidence>
<evidence type="ECO:0000256" key="3">
    <source>
        <dbReference type="ARBA" id="ARBA00022692"/>
    </source>
</evidence>
<keyword evidence="7" id="KW-0732">Signal</keyword>
<dbReference type="GO" id="GO:0016020">
    <property type="term" value="C:membrane"/>
    <property type="evidence" value="ECO:0007669"/>
    <property type="project" value="UniProtKB-SubCell"/>
</dbReference>
<evidence type="ECO:0000256" key="1">
    <source>
        <dbReference type="ARBA" id="ARBA00004141"/>
    </source>
</evidence>
<keyword evidence="9" id="KW-1185">Reference proteome</keyword>